<accession>A0A511QCJ1</accession>
<feature type="domain" description="Lipid/polyisoprenoid-binding YceI-like" evidence="2">
    <location>
        <begin position="24"/>
        <end position="189"/>
    </location>
</feature>
<organism evidence="3 4">
    <name type="scientific">Vibrio sagamiensis NBRC 104589</name>
    <dbReference type="NCBI Taxonomy" id="1219064"/>
    <lineage>
        <taxon>Bacteria</taxon>
        <taxon>Pseudomonadati</taxon>
        <taxon>Pseudomonadota</taxon>
        <taxon>Gammaproteobacteria</taxon>
        <taxon>Vibrionales</taxon>
        <taxon>Vibrionaceae</taxon>
        <taxon>Vibrio</taxon>
    </lineage>
</organism>
<name>A0A511QCJ1_9VIBR</name>
<dbReference type="InterPro" id="IPR007372">
    <property type="entry name" value="Lipid/polyisoprenoid-bd_YceI"/>
</dbReference>
<dbReference type="Pfam" id="PF04264">
    <property type="entry name" value="YceI"/>
    <property type="match status" value="1"/>
</dbReference>
<dbReference type="OrthoDB" id="9793816at2"/>
<dbReference type="Proteomes" id="UP000321922">
    <property type="component" value="Unassembled WGS sequence"/>
</dbReference>
<dbReference type="SUPFAM" id="SSF101874">
    <property type="entry name" value="YceI-like"/>
    <property type="match status" value="1"/>
</dbReference>
<gene>
    <name evidence="3" type="ORF">VSA01S_11220</name>
</gene>
<evidence type="ECO:0000259" key="2">
    <source>
        <dbReference type="SMART" id="SM00867"/>
    </source>
</evidence>
<dbReference type="SMART" id="SM00867">
    <property type="entry name" value="YceI"/>
    <property type="match status" value="1"/>
</dbReference>
<dbReference type="RefSeq" id="WP_039982040.1">
    <property type="nucleotide sequence ID" value="NZ_BAOJ01000091.1"/>
</dbReference>
<keyword evidence="1" id="KW-0732">Signal</keyword>
<reference evidence="3 4" key="1">
    <citation type="submission" date="2019-07" db="EMBL/GenBank/DDBJ databases">
        <title>Whole genome shotgun sequence of Vibrio sagamiensis NBRC 104589.</title>
        <authorList>
            <person name="Hosoyama A."/>
            <person name="Uohara A."/>
            <person name="Ohji S."/>
            <person name="Ichikawa N."/>
        </authorList>
    </citation>
    <scope>NUCLEOTIDE SEQUENCE [LARGE SCALE GENOMIC DNA]</scope>
    <source>
        <strain evidence="3 4">NBRC 104589</strain>
    </source>
</reference>
<dbReference type="Gene3D" id="2.40.128.110">
    <property type="entry name" value="Lipid/polyisoprenoid-binding, YceI-like"/>
    <property type="match status" value="1"/>
</dbReference>
<dbReference type="AlphaFoldDB" id="A0A511QCJ1"/>
<protein>
    <recommendedName>
        <fullName evidence="2">Lipid/polyisoprenoid-binding YceI-like domain-containing protein</fullName>
    </recommendedName>
</protein>
<keyword evidence="4" id="KW-1185">Reference proteome</keyword>
<dbReference type="InterPro" id="IPR036761">
    <property type="entry name" value="TTHA0802/YceI-like_sf"/>
</dbReference>
<comment type="caution">
    <text evidence="3">The sequence shown here is derived from an EMBL/GenBank/DDBJ whole genome shotgun (WGS) entry which is preliminary data.</text>
</comment>
<feature type="chain" id="PRO_5022184220" description="Lipid/polyisoprenoid-binding YceI-like domain-containing protein" evidence="1">
    <location>
        <begin position="22"/>
        <end position="190"/>
    </location>
</feature>
<evidence type="ECO:0000313" key="3">
    <source>
        <dbReference type="EMBL" id="GEM75010.1"/>
    </source>
</evidence>
<feature type="signal peptide" evidence="1">
    <location>
        <begin position="1"/>
        <end position="21"/>
    </location>
</feature>
<evidence type="ECO:0000256" key="1">
    <source>
        <dbReference type="SAM" id="SignalP"/>
    </source>
</evidence>
<dbReference type="EMBL" id="BJXJ01000008">
    <property type="protein sequence ID" value="GEM75010.1"/>
    <property type="molecule type" value="Genomic_DNA"/>
</dbReference>
<proteinExistence type="predicted"/>
<evidence type="ECO:0000313" key="4">
    <source>
        <dbReference type="Proteomes" id="UP000321922"/>
    </source>
</evidence>
<sequence>MKSIIKSISLAFMTLSGQVFSATEYELESEFSSISFATIKKQYIVEPATLNTLKGSINNNGKFELTIGIKGIDTGVTIRNTRLQEIFFSIEKFPNVTVTGSIALAELPDGSHKMIIPANVTLFGSTKTLNFPIVMFKAAGTIMISSIHPIIINANDFGIPNENLAKLSSTVGNIAISDTVPLSLVLTFKK</sequence>